<dbReference type="GO" id="GO:0005886">
    <property type="term" value="C:plasma membrane"/>
    <property type="evidence" value="ECO:0007669"/>
    <property type="project" value="UniProtKB-SubCell"/>
</dbReference>
<feature type="transmembrane region" description="Helical" evidence="8">
    <location>
        <begin position="139"/>
        <end position="158"/>
    </location>
</feature>
<comment type="subcellular location">
    <subcellularLocation>
        <location evidence="1">Cell membrane</location>
        <topology evidence="1">Multi-pass membrane protein</topology>
    </subcellularLocation>
</comment>
<keyword evidence="4 8" id="KW-0812">Transmembrane</keyword>
<dbReference type="EMBL" id="LQXD01000036">
    <property type="protein sequence ID" value="OIJ22677.1"/>
    <property type="molecule type" value="Genomic_DNA"/>
</dbReference>
<keyword evidence="3" id="KW-1003">Cell membrane</keyword>
<dbReference type="RefSeq" id="WP_071316135.1">
    <property type="nucleotide sequence ID" value="NZ_CP063356.2"/>
</dbReference>
<dbReference type="NCBIfam" id="TIGR03426">
    <property type="entry name" value="shape_MreD"/>
    <property type="match status" value="1"/>
</dbReference>
<evidence type="ECO:0000256" key="6">
    <source>
        <dbReference type="ARBA" id="ARBA00022989"/>
    </source>
</evidence>
<accession>A0A1S2MFM3</accession>
<keyword evidence="5" id="KW-0133">Cell shape</keyword>
<evidence type="ECO:0000256" key="4">
    <source>
        <dbReference type="ARBA" id="ARBA00022692"/>
    </source>
</evidence>
<keyword evidence="6 8" id="KW-1133">Transmembrane helix</keyword>
<proteinExistence type="inferred from homology"/>
<feature type="transmembrane region" description="Helical" evidence="8">
    <location>
        <begin position="6"/>
        <end position="27"/>
    </location>
</feature>
<name>A0A1S2MFM3_9BACI</name>
<evidence type="ECO:0000256" key="2">
    <source>
        <dbReference type="ARBA" id="ARBA00007776"/>
    </source>
</evidence>
<feature type="transmembrane region" description="Helical" evidence="8">
    <location>
        <begin position="70"/>
        <end position="93"/>
    </location>
</feature>
<comment type="caution">
    <text evidence="9">The sequence shown here is derived from an EMBL/GenBank/DDBJ whole genome shotgun (WGS) entry which is preliminary data.</text>
</comment>
<reference evidence="9" key="1">
    <citation type="submission" date="2016-10" db="EMBL/GenBank/DDBJ databases">
        <title>Draft genome sequences of four alkaliphilic bacteria belonging to the Anaerobacillus genus.</title>
        <authorList>
            <person name="Bassil N.M."/>
            <person name="Lloyd J.R."/>
        </authorList>
    </citation>
    <scope>NUCLEOTIDE SEQUENCE [LARGE SCALE GENOMIC DNA]</scope>
    <source>
        <strain evidence="9">NB2006</strain>
    </source>
</reference>
<evidence type="ECO:0000256" key="5">
    <source>
        <dbReference type="ARBA" id="ARBA00022960"/>
    </source>
</evidence>
<comment type="similarity">
    <text evidence="2">Belongs to the MreD family.</text>
</comment>
<feature type="transmembrane region" description="Helical" evidence="8">
    <location>
        <begin position="100"/>
        <end position="119"/>
    </location>
</feature>
<sequence>MLRFLLPLIVFILFIIEGTVMQIIAPDRFGSEFIIIPRFAFVIVIVISVFFGRTTGTIYGLILGLFQDVIYTHVLGVYIFSMALITYLLGFSFKIFQKNLMLHIITAIFGTILLDYLVYGIHSMVGITTLPHERFFYERLLPSLVVNSVFLIIFAYPLRKLLVFLQNKDDIEEKIHKRKRDFRWQR</sequence>
<dbReference type="GO" id="GO:0008360">
    <property type="term" value="P:regulation of cell shape"/>
    <property type="evidence" value="ECO:0007669"/>
    <property type="project" value="UniProtKB-KW"/>
</dbReference>
<evidence type="ECO:0000256" key="3">
    <source>
        <dbReference type="ARBA" id="ARBA00022475"/>
    </source>
</evidence>
<dbReference type="AlphaFoldDB" id="A0A1S2MFM3"/>
<dbReference type="Pfam" id="PF04093">
    <property type="entry name" value="MreD"/>
    <property type="match status" value="1"/>
</dbReference>
<dbReference type="OrthoDB" id="1653857at2"/>
<evidence type="ECO:0000256" key="8">
    <source>
        <dbReference type="SAM" id="Phobius"/>
    </source>
</evidence>
<dbReference type="InterPro" id="IPR007227">
    <property type="entry name" value="Cell_shape_determining_MreD"/>
</dbReference>
<keyword evidence="7 8" id="KW-0472">Membrane</keyword>
<evidence type="ECO:0000256" key="1">
    <source>
        <dbReference type="ARBA" id="ARBA00004651"/>
    </source>
</evidence>
<evidence type="ECO:0000256" key="7">
    <source>
        <dbReference type="ARBA" id="ARBA00023136"/>
    </source>
</evidence>
<organism evidence="9">
    <name type="scientific">Anaerobacillus isosaccharinicus</name>
    <dbReference type="NCBI Taxonomy" id="1532552"/>
    <lineage>
        <taxon>Bacteria</taxon>
        <taxon>Bacillati</taxon>
        <taxon>Bacillota</taxon>
        <taxon>Bacilli</taxon>
        <taxon>Bacillales</taxon>
        <taxon>Bacillaceae</taxon>
        <taxon>Anaerobacillus</taxon>
    </lineage>
</organism>
<protein>
    <submittedName>
        <fullName evidence="9">Rod shape-determining protein MreD</fullName>
    </submittedName>
</protein>
<gene>
    <name evidence="9" type="ORF">AWH56_05250</name>
</gene>
<feature type="transmembrane region" description="Helical" evidence="8">
    <location>
        <begin position="39"/>
        <end position="64"/>
    </location>
</feature>
<evidence type="ECO:0000313" key="9">
    <source>
        <dbReference type="EMBL" id="OIJ22677.1"/>
    </source>
</evidence>